<dbReference type="SMART" id="SM00450">
    <property type="entry name" value="RHOD"/>
    <property type="match status" value="1"/>
</dbReference>
<proteinExistence type="predicted"/>
<dbReference type="EnsemblMetazoa" id="XM_011406293.2">
    <property type="protein sequence ID" value="XP_011404595.1"/>
    <property type="gene ID" value="LOC105313123"/>
</dbReference>
<evidence type="ECO:0000313" key="3">
    <source>
        <dbReference type="Proteomes" id="UP000007879"/>
    </source>
</evidence>
<dbReference type="Gene3D" id="3.40.250.10">
    <property type="entry name" value="Rhodanese-like domain"/>
    <property type="match status" value="1"/>
</dbReference>
<reference evidence="3" key="1">
    <citation type="journal article" date="2010" name="Nature">
        <title>The Amphimedon queenslandica genome and the evolution of animal complexity.</title>
        <authorList>
            <person name="Srivastava M."/>
            <person name="Simakov O."/>
            <person name="Chapman J."/>
            <person name="Fahey B."/>
            <person name="Gauthier M.E."/>
            <person name="Mitros T."/>
            <person name="Richards G.S."/>
            <person name="Conaco C."/>
            <person name="Dacre M."/>
            <person name="Hellsten U."/>
            <person name="Larroux C."/>
            <person name="Putnam N.H."/>
            <person name="Stanke M."/>
            <person name="Adamska M."/>
            <person name="Darling A."/>
            <person name="Degnan S.M."/>
            <person name="Oakley T.H."/>
            <person name="Plachetzki D.C."/>
            <person name="Zhai Y."/>
            <person name="Adamski M."/>
            <person name="Calcino A."/>
            <person name="Cummins S.F."/>
            <person name="Goodstein D.M."/>
            <person name="Harris C."/>
            <person name="Jackson D.J."/>
            <person name="Leys S.P."/>
            <person name="Shu S."/>
            <person name="Woodcroft B.J."/>
            <person name="Vervoort M."/>
            <person name="Kosik K.S."/>
            <person name="Manning G."/>
            <person name="Degnan B.M."/>
            <person name="Rokhsar D.S."/>
        </authorList>
    </citation>
    <scope>NUCLEOTIDE SEQUENCE [LARGE SCALE GENOMIC DNA]</scope>
</reference>
<gene>
    <name evidence="2" type="primary">105313123</name>
</gene>
<dbReference type="AlphaFoldDB" id="A0A1X7ULI3"/>
<evidence type="ECO:0000313" key="2">
    <source>
        <dbReference type="EnsemblMetazoa" id="Aqu2.1.28845_001"/>
    </source>
</evidence>
<protein>
    <recommendedName>
        <fullName evidence="1">Rhodanese domain-containing protein</fullName>
    </recommendedName>
</protein>
<feature type="domain" description="Rhodanese" evidence="1">
    <location>
        <begin position="37"/>
        <end position="131"/>
    </location>
</feature>
<dbReference type="eggNOG" id="ENOG502SBBF">
    <property type="taxonomic scope" value="Eukaryota"/>
</dbReference>
<dbReference type="InParanoid" id="A0A1X7ULI3"/>
<dbReference type="Proteomes" id="UP000007879">
    <property type="component" value="Unassembled WGS sequence"/>
</dbReference>
<organism evidence="2">
    <name type="scientific">Amphimedon queenslandica</name>
    <name type="common">Sponge</name>
    <dbReference type="NCBI Taxonomy" id="400682"/>
    <lineage>
        <taxon>Eukaryota</taxon>
        <taxon>Metazoa</taxon>
        <taxon>Porifera</taxon>
        <taxon>Demospongiae</taxon>
        <taxon>Heteroscleromorpha</taxon>
        <taxon>Haplosclerida</taxon>
        <taxon>Niphatidae</taxon>
        <taxon>Amphimedon</taxon>
    </lineage>
</organism>
<dbReference type="SUPFAM" id="SSF52821">
    <property type="entry name" value="Rhodanese/Cell cycle control phosphatase"/>
    <property type="match status" value="1"/>
</dbReference>
<dbReference type="Pfam" id="PF00581">
    <property type="entry name" value="Rhodanese"/>
    <property type="match status" value="1"/>
</dbReference>
<dbReference type="CDD" id="cd00158">
    <property type="entry name" value="RHOD"/>
    <property type="match status" value="1"/>
</dbReference>
<reference evidence="2" key="2">
    <citation type="submission" date="2017-05" db="UniProtKB">
        <authorList>
            <consortium name="EnsemblMetazoa"/>
        </authorList>
    </citation>
    <scope>IDENTIFICATION</scope>
</reference>
<dbReference type="OrthoDB" id="566238at2759"/>
<dbReference type="KEGG" id="aqu:105313123"/>
<keyword evidence="3" id="KW-1185">Reference proteome</keyword>
<dbReference type="InterPro" id="IPR036873">
    <property type="entry name" value="Rhodanese-like_dom_sf"/>
</dbReference>
<dbReference type="OMA" id="YHRHIVC"/>
<dbReference type="EnsemblMetazoa" id="Aqu2.1.28845_001">
    <property type="protein sequence ID" value="Aqu2.1.28845_001"/>
    <property type="gene ID" value="Aqu2.1.28845"/>
</dbReference>
<dbReference type="InterPro" id="IPR001763">
    <property type="entry name" value="Rhodanese-like_dom"/>
</dbReference>
<evidence type="ECO:0000259" key="1">
    <source>
        <dbReference type="PROSITE" id="PS50206"/>
    </source>
</evidence>
<name>A0A1X7ULI3_AMPQE</name>
<accession>A0A1X7ULI3</accession>
<sequence length="159" mass="18076">MASNSQPSFSMRAVIFGIKKTFPRVSGIVNTELIGNDKERILYLDSRPIEEYSVSHIPGSKQVDHEAEEPWKDIDFKNTDKIVCYCSVGYRSSVLANKLISHFRREGLDIPVFNLEGGVFQWAMDGGPLEGENPHKVHQYSSVWGRLLPENMRYTDAKL</sequence>
<dbReference type="PROSITE" id="PS50206">
    <property type="entry name" value="RHODANESE_3"/>
    <property type="match status" value="1"/>
</dbReference>